<keyword evidence="2" id="KW-0813">Transport</keyword>
<reference evidence="9 10" key="1">
    <citation type="journal article" date="2005" name="Nature">
        <title>The genome of the social amoeba Dictyostelium discoideum.</title>
        <authorList>
            <consortium name="The Dictyostelium discoideum Sequencing Consortium"/>
            <person name="Eichinger L."/>
            <person name="Pachebat J.A."/>
            <person name="Glockner G."/>
            <person name="Rajandream M.A."/>
            <person name="Sucgang R."/>
            <person name="Berriman M."/>
            <person name="Song J."/>
            <person name="Olsen R."/>
            <person name="Szafranski K."/>
            <person name="Xu Q."/>
            <person name="Tunggal B."/>
            <person name="Kummerfeld S."/>
            <person name="Madera M."/>
            <person name="Konfortov B.A."/>
            <person name="Rivero F."/>
            <person name="Bankier A.T."/>
            <person name="Lehmann R."/>
            <person name="Hamlin N."/>
            <person name="Davies R."/>
            <person name="Gaudet P."/>
            <person name="Fey P."/>
            <person name="Pilcher K."/>
            <person name="Chen G."/>
            <person name="Saunders D."/>
            <person name="Sodergren E."/>
            <person name="Davis P."/>
            <person name="Kerhornou A."/>
            <person name="Nie X."/>
            <person name="Hall N."/>
            <person name="Anjard C."/>
            <person name="Hemphill L."/>
            <person name="Bason N."/>
            <person name="Farbrother P."/>
            <person name="Desany B."/>
            <person name="Just E."/>
            <person name="Morio T."/>
            <person name="Rost R."/>
            <person name="Churcher C."/>
            <person name="Cooper J."/>
            <person name="Haydock S."/>
            <person name="van Driessche N."/>
            <person name="Cronin A."/>
            <person name="Goodhead I."/>
            <person name="Muzny D."/>
            <person name="Mourier T."/>
            <person name="Pain A."/>
            <person name="Lu M."/>
            <person name="Harper D."/>
            <person name="Lindsay R."/>
            <person name="Hauser H."/>
            <person name="James K."/>
            <person name="Quiles M."/>
            <person name="Madan Babu M."/>
            <person name="Saito T."/>
            <person name="Buchrieser C."/>
            <person name="Wardroper A."/>
            <person name="Felder M."/>
            <person name="Thangavelu M."/>
            <person name="Johnson D."/>
            <person name="Knights A."/>
            <person name="Loulseged H."/>
            <person name="Mungall K."/>
            <person name="Oliver K."/>
            <person name="Price C."/>
            <person name="Quail M.A."/>
            <person name="Urushihara H."/>
            <person name="Hernandez J."/>
            <person name="Rabbinowitsch E."/>
            <person name="Steffen D."/>
            <person name="Sanders M."/>
            <person name="Ma J."/>
            <person name="Kohara Y."/>
            <person name="Sharp S."/>
            <person name="Simmonds M."/>
            <person name="Spiegler S."/>
            <person name="Tivey A."/>
            <person name="Sugano S."/>
            <person name="White B."/>
            <person name="Walker D."/>
            <person name="Woodward J."/>
            <person name="Winckler T."/>
            <person name="Tanaka Y."/>
            <person name="Shaulsky G."/>
            <person name="Schleicher M."/>
            <person name="Weinstock G."/>
            <person name="Rosenthal A."/>
            <person name="Cox E.C."/>
            <person name="Chisholm R.L."/>
            <person name="Gibbs R."/>
            <person name="Loomis W.F."/>
            <person name="Platzer M."/>
            <person name="Kay R.R."/>
            <person name="Williams J."/>
            <person name="Dear P.H."/>
            <person name="Noegel A.A."/>
            <person name="Barrell B."/>
            <person name="Kuspa A."/>
        </authorList>
    </citation>
    <scope>NUCLEOTIDE SEQUENCE [LARGE SCALE GENOMIC DNA]</scope>
    <source>
        <strain evidence="9 10">AX4</strain>
    </source>
</reference>
<dbReference type="RefSeq" id="XP_639181.1">
    <property type="nucleotide sequence ID" value="XM_634089.1"/>
</dbReference>
<dbReference type="dictyBase" id="DDB_G0283229"/>
<dbReference type="STRING" id="44689.Q54RG4"/>
<keyword evidence="6" id="KW-0472">Membrane</keyword>
<comment type="subcellular location">
    <subcellularLocation>
        <location evidence="1">Endomembrane system</location>
    </subcellularLocation>
</comment>
<dbReference type="GO" id="GO:0012505">
    <property type="term" value="C:endomembrane system"/>
    <property type="evidence" value="ECO:0007669"/>
    <property type="project" value="UniProtKB-SubCell"/>
</dbReference>
<dbReference type="PROSITE" id="PS51914">
    <property type="entry name" value="MRH"/>
    <property type="match status" value="1"/>
</dbReference>
<dbReference type="PaxDb" id="44689-DDB0218456"/>
<organism evidence="9 10">
    <name type="scientific">Dictyostelium discoideum</name>
    <name type="common">Social amoeba</name>
    <dbReference type="NCBI Taxonomy" id="44689"/>
    <lineage>
        <taxon>Eukaryota</taxon>
        <taxon>Amoebozoa</taxon>
        <taxon>Evosea</taxon>
        <taxon>Eumycetozoa</taxon>
        <taxon>Dictyostelia</taxon>
        <taxon>Dictyosteliales</taxon>
        <taxon>Dictyosteliaceae</taxon>
        <taxon>Dictyostelium</taxon>
    </lineage>
</organism>
<name>Q54RG4_DICDI</name>
<evidence type="ECO:0000256" key="2">
    <source>
        <dbReference type="ARBA" id="ARBA00022448"/>
    </source>
</evidence>
<protein>
    <recommendedName>
        <fullName evidence="8">MRH domain-containing protein</fullName>
    </recommendedName>
</protein>
<feature type="domain" description="MRH" evidence="8">
    <location>
        <begin position="51"/>
        <end position="192"/>
    </location>
</feature>
<keyword evidence="5" id="KW-1133">Transmembrane helix</keyword>
<dbReference type="AlphaFoldDB" id="Q54RG4"/>
<dbReference type="EMBL" id="AAFI02000051">
    <property type="protein sequence ID" value="EAL65853.1"/>
    <property type="molecule type" value="Genomic_DNA"/>
</dbReference>
<evidence type="ECO:0000256" key="3">
    <source>
        <dbReference type="ARBA" id="ARBA00022692"/>
    </source>
</evidence>
<dbReference type="InParanoid" id="Q54RG4"/>
<accession>Q54RG4</accession>
<evidence type="ECO:0000313" key="10">
    <source>
        <dbReference type="Proteomes" id="UP000002195"/>
    </source>
</evidence>
<dbReference type="GeneID" id="8623957"/>
<evidence type="ECO:0000256" key="7">
    <source>
        <dbReference type="ARBA" id="ARBA00023157"/>
    </source>
</evidence>
<evidence type="ECO:0000256" key="6">
    <source>
        <dbReference type="ARBA" id="ARBA00023136"/>
    </source>
</evidence>
<dbReference type="VEuPathDB" id="AmoebaDB:DDB_G0283229"/>
<dbReference type="Gene3D" id="2.70.130.10">
    <property type="entry name" value="Mannose-6-phosphate receptor binding domain"/>
    <property type="match status" value="1"/>
</dbReference>
<sequence>MAFKNQFIYTSINQTGSNVEIQLAEPLKLFNITSLDNLYYNYDFNGTSVLNSCIFNSTYYSFDLSKFKNIDYSFPDYYNPDYKHFFSICSNLSFTNSQSGAEEYGKFSFPTGYLNTESFKLGINNDNYKLKLTYTNPHISCPNIFGGTDLMSRDYYFICDERQEFNFTSSKYASINDCNVDVYIKTKYVCPYKNNKRTPIEYSLIEPNILRYTLDENSSNLISVNGNKTIDLSIIQFKKLLLEPVINNCENNGDVITVKGIFFKNVLSNYTFYYGGYQIKPPMITSFNSTTLVVNSTGYVDNNFFISLFGIKSESYPILKPQQQMVLSSRYDHESGFFNSIFIYCKNCIGANTKGLLYNYTVVDSSPIEVSDIYITLNDDSEIYIEAPIYPYKRSSALQLPTDFNHVSFSGNEIFEFNVISTVSISGSFIPKMYNNQAYIIGKLEFSNGTICILDYKTLSNRVFTEGNFSIPSGYGNGNFSIYIKDKLVHLNPFSYTTSKWISSVTQNLEKVQLHLSFPVYFFQITSIKYNNKNGIDLDYTLIEPNIISFTLNANSTNVLSFNNDYHIETLTNELNFRPIIYNYSIQNDVITMEGVFMSNLSNYKFYLDDSKNSISSDQITYFDSSRLSLIMNKASHVYVYIDDYSFTKVPDLTITSNQDQLLFTCSNCLGGSININEPQTDQDSQFSQIGTIVKQFNTKTIFNKYNIFTFTKDSKTIVIQPPLPSNVIVDGSLAQFSTFSNNTILVSADFLMDKYNGFDNIDFQFQFDNGTIHSAKKQFLSKSDQNYRYQINAPFAYGSGNFSVFVTFENRRKFIINPIPFYYPKKPIINSISKIKDGNIKMNGDGFFNVIVRGTFKANSLYKENRTLSETIDCYPEIINQNINCQFSIHEKLEIYFDNDPIEIQLRSHQNSNFQFEPVYTQTYSDDEMLSSDISLHSVFSKLVATIFILISILLQ</sequence>
<dbReference type="PANTHER" id="PTHR15071">
    <property type="entry name" value="MANNOSE-6-PHOSPHATE RECEPTOR FAMILY MEMBER"/>
    <property type="match status" value="1"/>
</dbReference>
<proteinExistence type="predicted"/>
<keyword evidence="7" id="KW-1015">Disulfide bond</keyword>
<dbReference type="InterPro" id="IPR009011">
    <property type="entry name" value="Man6P_isomerase_rcpt-bd_dom_sf"/>
</dbReference>
<evidence type="ECO:0000256" key="4">
    <source>
        <dbReference type="ARBA" id="ARBA00022729"/>
    </source>
</evidence>
<dbReference type="HOGENOM" id="CLU_317231_0_0_1"/>
<comment type="caution">
    <text evidence="9">The sequence shown here is derived from an EMBL/GenBank/DDBJ whole genome shotgun (WGS) entry which is preliminary data.</text>
</comment>
<keyword evidence="4" id="KW-0732">Signal</keyword>
<dbReference type="InterPro" id="IPR044865">
    <property type="entry name" value="MRH_dom"/>
</dbReference>
<dbReference type="SUPFAM" id="SSF50911">
    <property type="entry name" value="Mannose 6-phosphate receptor domain"/>
    <property type="match status" value="1"/>
</dbReference>
<evidence type="ECO:0000256" key="5">
    <source>
        <dbReference type="ARBA" id="ARBA00022989"/>
    </source>
</evidence>
<evidence type="ECO:0000259" key="8">
    <source>
        <dbReference type="PROSITE" id="PS51914"/>
    </source>
</evidence>
<dbReference type="KEGG" id="ddi:DDB_G0283229"/>
<dbReference type="PhylomeDB" id="Q54RG4"/>
<gene>
    <name evidence="9" type="ORF">DDB_G0283229</name>
</gene>
<keyword evidence="3" id="KW-0812">Transmembrane</keyword>
<dbReference type="Proteomes" id="UP000002195">
    <property type="component" value="Unassembled WGS sequence"/>
</dbReference>
<dbReference type="FunCoup" id="Q54RG4">
    <property type="interactions" value="161"/>
</dbReference>
<evidence type="ECO:0000256" key="1">
    <source>
        <dbReference type="ARBA" id="ARBA00004308"/>
    </source>
</evidence>
<evidence type="ECO:0000313" key="9">
    <source>
        <dbReference type="EMBL" id="EAL65853.1"/>
    </source>
</evidence>
<dbReference type="PANTHER" id="PTHR15071:SF20">
    <property type="entry name" value="MRH DOMAIN-CONTAINING PROTEIN"/>
    <property type="match status" value="1"/>
</dbReference>
<keyword evidence="10" id="KW-1185">Reference proteome</keyword>